<feature type="compositionally biased region" description="Low complexity" evidence="1">
    <location>
        <begin position="379"/>
        <end position="388"/>
    </location>
</feature>
<proteinExistence type="predicted"/>
<accession>A0ABD3NRA1</accession>
<feature type="compositionally biased region" description="Basic residues" evidence="1">
    <location>
        <begin position="271"/>
        <end position="285"/>
    </location>
</feature>
<protein>
    <submittedName>
        <fullName evidence="2">Uncharacterized protein</fullName>
    </submittedName>
</protein>
<sequence>MSPHASLFDALFLDIHVLSILLQRNHHQHHRCIYHRRLQMVLQSLQKTALSSITKWKVDLSLDPTRRQDEWTINELSSNTQTSSSEKLFAFVFTTIPQIQSRIMHAAKAILPELTRGHFVPMLTIALACLGRIRSTLMQIGRECLTCLQENKVQIIDGSTNHLFEIGHDELVVKSNEVVNQMRWKDVVQRFGLDKTLLTVQNVDTDTSCMAAESVTMKSNSQGNDVTVKSISQGDDVCFNNDMGEIVSGPVGSTEYNVTTVKGDSEATERPKKKKKKRKDKKNKRKDGQIEIDDSNLGQKQDISVSTEDEAAAAPAAQDKKKQRHGTDTAVMIDASASSSYLSNPPDTSNEVAKSTKSKKLKGKKRSRDIDSIFDDVSVDNSSSVVTDLNPRKKKKSKKKTKKGYSVIDDIFS</sequence>
<reference evidence="2 3" key="1">
    <citation type="submission" date="2024-10" db="EMBL/GenBank/DDBJ databases">
        <title>Updated reference genomes for cyclostephanoid diatoms.</title>
        <authorList>
            <person name="Roberts W.R."/>
            <person name="Alverson A.J."/>
        </authorList>
    </citation>
    <scope>NUCLEOTIDE SEQUENCE [LARGE SCALE GENOMIC DNA]</scope>
    <source>
        <strain evidence="2 3">AJA010-31</strain>
    </source>
</reference>
<feature type="compositionally biased region" description="Basic residues" evidence="1">
    <location>
        <begin position="392"/>
        <end position="403"/>
    </location>
</feature>
<evidence type="ECO:0000313" key="2">
    <source>
        <dbReference type="EMBL" id="KAL3777641.1"/>
    </source>
</evidence>
<keyword evidence="3" id="KW-1185">Reference proteome</keyword>
<feature type="compositionally biased region" description="Basic residues" evidence="1">
    <location>
        <begin position="356"/>
        <end position="367"/>
    </location>
</feature>
<comment type="caution">
    <text evidence="2">The sequence shown here is derived from an EMBL/GenBank/DDBJ whole genome shotgun (WGS) entry which is preliminary data.</text>
</comment>
<feature type="region of interest" description="Disordered" evidence="1">
    <location>
        <begin position="249"/>
        <end position="413"/>
    </location>
</feature>
<evidence type="ECO:0000313" key="3">
    <source>
        <dbReference type="Proteomes" id="UP001530400"/>
    </source>
</evidence>
<dbReference type="EMBL" id="JALLPJ020001033">
    <property type="protein sequence ID" value="KAL3777641.1"/>
    <property type="molecule type" value="Genomic_DNA"/>
</dbReference>
<feature type="compositionally biased region" description="Polar residues" evidence="1">
    <location>
        <begin position="336"/>
        <end position="353"/>
    </location>
</feature>
<dbReference type="AlphaFoldDB" id="A0ABD3NRA1"/>
<feature type="compositionally biased region" description="Polar residues" evidence="1">
    <location>
        <begin position="296"/>
        <end position="306"/>
    </location>
</feature>
<name>A0ABD3NRA1_9STRA</name>
<evidence type="ECO:0000256" key="1">
    <source>
        <dbReference type="SAM" id="MobiDB-lite"/>
    </source>
</evidence>
<dbReference type="Proteomes" id="UP001530400">
    <property type="component" value="Unassembled WGS sequence"/>
</dbReference>
<gene>
    <name evidence="2" type="ORF">ACHAWO_012530</name>
</gene>
<organism evidence="2 3">
    <name type="scientific">Cyclotella atomus</name>
    <dbReference type="NCBI Taxonomy" id="382360"/>
    <lineage>
        <taxon>Eukaryota</taxon>
        <taxon>Sar</taxon>
        <taxon>Stramenopiles</taxon>
        <taxon>Ochrophyta</taxon>
        <taxon>Bacillariophyta</taxon>
        <taxon>Coscinodiscophyceae</taxon>
        <taxon>Thalassiosirophycidae</taxon>
        <taxon>Stephanodiscales</taxon>
        <taxon>Stephanodiscaceae</taxon>
        <taxon>Cyclotella</taxon>
    </lineage>
</organism>